<gene>
    <name evidence="3" type="ORF">LJ739_15445</name>
</gene>
<feature type="signal peptide" evidence="1">
    <location>
        <begin position="1"/>
        <end position="20"/>
    </location>
</feature>
<comment type="caution">
    <text evidence="3">The sequence shown here is derived from an EMBL/GenBank/DDBJ whole genome shotgun (WGS) entry which is preliminary data.</text>
</comment>
<accession>A0ABS8GAN3</accession>
<feature type="chain" id="PRO_5046077668" evidence="1">
    <location>
        <begin position="21"/>
        <end position="1953"/>
    </location>
</feature>
<evidence type="ECO:0000313" key="3">
    <source>
        <dbReference type="EMBL" id="MCC2617647.1"/>
    </source>
</evidence>
<dbReference type="PANTHER" id="PTHR45869:SF8">
    <property type="entry name" value="LAMG-LIKE JELLYROLL FOLD DOMAIN-CONTAINING PROTEIN"/>
    <property type="match status" value="1"/>
</dbReference>
<evidence type="ECO:0000313" key="4">
    <source>
        <dbReference type="Proteomes" id="UP001520878"/>
    </source>
</evidence>
<feature type="domain" description="DUF6701" evidence="2">
    <location>
        <begin position="1320"/>
        <end position="1952"/>
    </location>
</feature>
<dbReference type="Pfam" id="PF20419">
    <property type="entry name" value="DUF6701"/>
    <property type="match status" value="1"/>
</dbReference>
<keyword evidence="1" id="KW-0732">Signal</keyword>
<dbReference type="InterPro" id="IPR013320">
    <property type="entry name" value="ConA-like_dom_sf"/>
</dbReference>
<dbReference type="RefSeq" id="WP_229161954.1">
    <property type="nucleotide sequence ID" value="NZ_JAJEWP010000005.1"/>
</dbReference>
<dbReference type="PROSITE" id="PS51257">
    <property type="entry name" value="PROKAR_LIPOPROTEIN"/>
    <property type="match status" value="1"/>
</dbReference>
<evidence type="ECO:0000256" key="1">
    <source>
        <dbReference type="SAM" id="SignalP"/>
    </source>
</evidence>
<dbReference type="InterPro" id="IPR051005">
    <property type="entry name" value="Pentraxin_domain"/>
</dbReference>
<sequence length="1953" mass="210057">MRTVLAVLMVMLSGWQSALAQSCQVNFPDGLSTTGTGAIHFGYNARLIGSPDNILDTNNITQNAGSTRYTCTTADCSAAVTGGLNSFSPGPFQTHASAVDAYIGNNRAAQFGSYDYSAYRNVATGQKTALYFSANHTTYYFNSLYIGYQSIVYLRAGQTYWFNDLSMSSEVVFNVVGTGTATVFVNNSTLTLPFATRINSSNYFADGDASKLVLYTYGNLTMNNLATVSGLVYSQGAANLVSASYLSGALTAGSATLNSESIVKYQPAAVSGANYGALCIAQTSLVARYDFEEADWLGAGSVLDSSGNDNHGSPVGGVSPVQYSGGTCSVLSVPSNTTTTQDAVDSQVDINDVGNTGSISFWYRSQLAWSNSTARQLFDASNQVPDLDKHFYLSLAGGVLEFGIEDDLDRGVFARLTGLSFAAQEWVLITAVWDLPNRRIQLYANRPGTNRTTTVSDSNLTNVLGDMSTLYWGDNRSGYFVQRSTDNSANGEFDEARIYNYVRSSSEIQADASNPPSCTDPLPAPVAHWPMDVCSVDGSVGEIEDVIGSADGQTVDGATISSSGRYCQSGEFDGTGQHILIPHNAVFALPQGSISLWLKTPDLTHNNDYSTGGQGIFSKDSTGTDFGGYHLGFWLDGNGAAVVRHQDDADNSYIIYSNNGVLQSEQWHHWVYTFGPAGMQLYIDGNLVGSVSGFTGGLVSNPEPVVLGSNGWQTGNGEASPADLRDHFLGQLDDVRLYDQQLTVDQVQSLRALSPYDCLVCQQTDELIAHWPLDLCSVDGSSDEVTDIVSAYHGQTVGGASLNQDGKYCQSGVLDGDTGHLLMPYQGAYETPNGAISLWFNSADVTFNSHTGQGGQALFSRDADTFGGGGHLTIWVQNNGAIRVRHQSDNTSNDISVSNLVQSNRWYHLVYSWGVRGMELYLDGELVGSKASFRGGLEGNQEDIVFGANAWTTQNNNKNTPDLRDFFYGELDDIRFFASQISADKVTALYQQPSYSCINCDTDVLALYGFEQDSWSGTRPILDTSGNTRDGSNLGDVSPLFPSQQVACQVMDVPANSDTTVDAMDTHIDINDQGGRGTLSFWYRSALDWSDSTARQLLDASSDVTSKYFYLTLAGGELEFALEDSDDADAQLNAGGLTYAAGEWVHIAIAWDLTTDSMWLFVNGALLAQNTSLGLNGTLGDVDTVYIGDSRSSYVRSLGTHHSAEGEFDEVRFYAFAQDATQVTEDMDAAEPCALVDHFEILHDGIGLTCEAESFTVRACADADCDTLFESSVNVTLAPFNQVLSFSSGQATVLVNHDVAETLELGLSSTSPAAFTVPGYQCHKGAVQSCRFEFTDAAFEWFSQTPGQPLGDQVAETPFDGVSLRAVKDEQGVCTALVEGSHTVTLTQQCSDPDVCQTPLTVNGVALADANPVSLTFDSNGYADVTGLAYADAGEISLAASTDIATDTGNVTIESGVSRFVVYPASLDISQTVAANGSVAGEPFTLVIQAKGSDGSVLPNYRPGQLQLKLQQDIGGLLPGKLNIGTLVTSSASPAWQDVALAFSDGEYRNGSATYNEADTLQLSVQDADYHGHLIGGAPASQTLGRFVPAYFSAAWRASNADRHPSLVPYCDVSNSFSYYGQSIGLSATPKLVMLAKNAAGEQMGNYRDSRNDWDWAKNASAAQILWQDDTPKLTEQGEVDPAGWQVGFASTPSFSFTEPTGRFGTLVITMDDARISYAQPVQPLPPHDGEVTLTWSKEMLTDDRFDPANPICYHGQGGDYTTDACQGFSPASAFTGTELRSGRLVLDNAYGPETRDLLVPLRIEHRIDQSWQLNTDEQCSALAWTAAQYRMSEPPGTSDYRDVSAWTSVDLARTDLRLYNGQSVAQQGIHVNHPVVAGVPQQGQALLSINPYADGSETWDDYLNFDWNGDGMICNHSTQPGCSSETIDRPSALLSFGQYRGNDRVIHWRETF</sequence>
<dbReference type="Gene3D" id="2.60.120.200">
    <property type="match status" value="4"/>
</dbReference>
<dbReference type="Proteomes" id="UP001520878">
    <property type="component" value="Unassembled WGS sequence"/>
</dbReference>
<reference evidence="3 4" key="1">
    <citation type="submission" date="2021-10" db="EMBL/GenBank/DDBJ databases">
        <title>Draft genome of Aestuariibacter halophilus JC2043.</title>
        <authorList>
            <person name="Emsley S.A."/>
            <person name="Pfannmuller K.M."/>
            <person name="Ushijima B."/>
            <person name="Saw J.H."/>
            <person name="Videau P."/>
        </authorList>
    </citation>
    <scope>NUCLEOTIDE SEQUENCE [LARGE SCALE GENOMIC DNA]</scope>
    <source>
        <strain evidence="3 4">JC2043</strain>
    </source>
</reference>
<name>A0ABS8GAN3_9ALTE</name>
<dbReference type="SUPFAM" id="SSF49899">
    <property type="entry name" value="Concanavalin A-like lectins/glucanases"/>
    <property type="match status" value="4"/>
</dbReference>
<keyword evidence="4" id="KW-1185">Reference proteome</keyword>
<evidence type="ECO:0000259" key="2">
    <source>
        <dbReference type="Pfam" id="PF20419"/>
    </source>
</evidence>
<proteinExistence type="predicted"/>
<protein>
    <submittedName>
        <fullName evidence="3">LamG domain-containing protein</fullName>
    </submittedName>
</protein>
<dbReference type="InterPro" id="IPR046524">
    <property type="entry name" value="DUF6701"/>
</dbReference>
<organism evidence="3 4">
    <name type="scientific">Fluctibacter halophilus</name>
    <dbReference type="NCBI Taxonomy" id="226011"/>
    <lineage>
        <taxon>Bacteria</taxon>
        <taxon>Pseudomonadati</taxon>
        <taxon>Pseudomonadota</taxon>
        <taxon>Gammaproteobacteria</taxon>
        <taxon>Alteromonadales</taxon>
        <taxon>Alteromonadaceae</taxon>
        <taxon>Fluctibacter</taxon>
    </lineage>
</organism>
<dbReference type="PANTHER" id="PTHR45869">
    <property type="entry name" value="C-REACTIVE PROTEIN-RELATED"/>
    <property type="match status" value="1"/>
</dbReference>
<dbReference type="Pfam" id="PF13385">
    <property type="entry name" value="Laminin_G_3"/>
    <property type="match status" value="4"/>
</dbReference>
<dbReference type="EMBL" id="JAJEWP010000005">
    <property type="protein sequence ID" value="MCC2617647.1"/>
    <property type="molecule type" value="Genomic_DNA"/>
</dbReference>